<name>A0A8J7M1A8_9BACT</name>
<dbReference type="AlphaFoldDB" id="A0A8J7M1A8"/>
<keyword evidence="2" id="KW-1185">Reference proteome</keyword>
<reference evidence="1" key="1">
    <citation type="submission" date="2020-12" db="EMBL/GenBank/DDBJ databases">
        <title>Geomonas sp. Red875, isolated from river sediment.</title>
        <authorList>
            <person name="Xu Z."/>
            <person name="Zhang Z."/>
            <person name="Masuda Y."/>
            <person name="Itoh H."/>
            <person name="Senoo K."/>
        </authorList>
    </citation>
    <scope>NUCLEOTIDE SEQUENCE</scope>
    <source>
        <strain evidence="1">Red875</strain>
    </source>
</reference>
<dbReference type="RefSeq" id="WP_199385711.1">
    <property type="nucleotide sequence ID" value="NZ_JAEMHM010000017.1"/>
</dbReference>
<evidence type="ECO:0000313" key="2">
    <source>
        <dbReference type="Proteomes" id="UP000636888"/>
    </source>
</evidence>
<dbReference type="EMBL" id="JAEMHM010000017">
    <property type="protein sequence ID" value="MBJ6726799.1"/>
    <property type="molecule type" value="Genomic_DNA"/>
</dbReference>
<dbReference type="Proteomes" id="UP000636888">
    <property type="component" value="Unassembled WGS sequence"/>
</dbReference>
<gene>
    <name evidence="1" type="ORF">JFN93_18985</name>
</gene>
<protein>
    <submittedName>
        <fullName evidence="1">Uncharacterized protein</fullName>
    </submittedName>
</protein>
<comment type="caution">
    <text evidence="1">The sequence shown here is derived from an EMBL/GenBank/DDBJ whole genome shotgun (WGS) entry which is preliminary data.</text>
</comment>
<organism evidence="1 2">
    <name type="scientific">Geomesophilobacter sediminis</name>
    <dbReference type="NCBI Taxonomy" id="2798584"/>
    <lineage>
        <taxon>Bacteria</taxon>
        <taxon>Pseudomonadati</taxon>
        <taxon>Thermodesulfobacteriota</taxon>
        <taxon>Desulfuromonadia</taxon>
        <taxon>Geobacterales</taxon>
        <taxon>Geobacteraceae</taxon>
        <taxon>Geomesophilobacter</taxon>
    </lineage>
</organism>
<sequence length="524" mass="61068">MKPDCLESITEIGVQMEGESIIVENDTAEDDEVLQEEYDVPDYNNYMPFDVDLYSEDERVKGVVQHLCSEMGHALDLAVLNMTVLLLNLYKCWLVSPRKWVAYSRRPAGYVESFQYNVNRIAYRPMKKISDYLIVQDYVSYKRGFHDERVKVAKRSRIKAEQKLVDLFGKFGFSKELLNGLRRGDVIILKDSEKKKVKFTDNSYNDACRKRNLVLAYNGLLRSTYLDLDLDGYVSTKCLHVDMSRKAVCRIFSNGSFTQGGRFYGGFWMGIPEDLRTRIIINNQEVMEYDFKGMHLKMLYAKEGRPYGVEDPYRVPGYEQTKKIRNIFKTLTLILLNSKPGTNIKAAFMKDFKKKPQKYPDEKDLPNIDKAAKAMMEFHAPISKYFFSGIGIKLQYEDSQIAERVIGIMTRQQIPVLSIHDSFVFPRQHEDQVSTIMRDAFRSQSNMDINDIVVFKYSERNTYNEEQGSYEYNIGSIADEHLKQRMLYFKETNKIPDYLYQIDLHAVDCKCNVECRKIIDQEAV</sequence>
<evidence type="ECO:0000313" key="1">
    <source>
        <dbReference type="EMBL" id="MBJ6726799.1"/>
    </source>
</evidence>
<proteinExistence type="predicted"/>
<accession>A0A8J7M1A8</accession>